<feature type="domain" description="HIG1" evidence="5">
    <location>
        <begin position="1"/>
        <end position="64"/>
    </location>
</feature>
<comment type="caution">
    <text evidence="6">The sequence shown here is derived from an EMBL/GenBank/DDBJ whole genome shotgun (WGS) entry which is preliminary data.</text>
</comment>
<protein>
    <submittedName>
        <fullName evidence="6">Twin transmembrane helix small protein</fullName>
    </submittedName>
</protein>
<dbReference type="EMBL" id="WTVA01000015">
    <property type="protein sequence ID" value="MZR24278.1"/>
    <property type="molecule type" value="Genomic_DNA"/>
</dbReference>
<dbReference type="AlphaFoldDB" id="A0A845MK15"/>
<organism evidence="6 7">
    <name type="scientific">Sneathiella chungangensis</name>
    <dbReference type="NCBI Taxonomy" id="1418234"/>
    <lineage>
        <taxon>Bacteria</taxon>
        <taxon>Pseudomonadati</taxon>
        <taxon>Pseudomonadota</taxon>
        <taxon>Alphaproteobacteria</taxon>
        <taxon>Sneathiellales</taxon>
        <taxon>Sneathiellaceae</taxon>
        <taxon>Sneathiella</taxon>
    </lineage>
</organism>
<dbReference type="Proteomes" id="UP000445696">
    <property type="component" value="Unassembled WGS sequence"/>
</dbReference>
<accession>A0A845MK15</accession>
<feature type="transmembrane region" description="Helical" evidence="4">
    <location>
        <begin position="6"/>
        <end position="27"/>
    </location>
</feature>
<evidence type="ECO:0000313" key="6">
    <source>
        <dbReference type="EMBL" id="MZR24278.1"/>
    </source>
</evidence>
<dbReference type="OrthoDB" id="7284889at2"/>
<keyword evidence="7" id="KW-1185">Reference proteome</keyword>
<keyword evidence="2 4" id="KW-1133">Transmembrane helix</keyword>
<dbReference type="InterPro" id="IPR007667">
    <property type="entry name" value="Hypoxia_induced_domain"/>
</dbReference>
<name>A0A845MK15_9PROT</name>
<keyword evidence="3 4" id="KW-0472">Membrane</keyword>
<dbReference type="RefSeq" id="WP_161340725.1">
    <property type="nucleotide sequence ID" value="NZ_JBHSDG010000003.1"/>
</dbReference>
<evidence type="ECO:0000256" key="4">
    <source>
        <dbReference type="SAM" id="Phobius"/>
    </source>
</evidence>
<evidence type="ECO:0000313" key="7">
    <source>
        <dbReference type="Proteomes" id="UP000445696"/>
    </source>
</evidence>
<dbReference type="NCBIfam" id="NF033233">
    <property type="entry name" value="twin_helix"/>
    <property type="match status" value="1"/>
</dbReference>
<evidence type="ECO:0000256" key="3">
    <source>
        <dbReference type="ARBA" id="ARBA00023136"/>
    </source>
</evidence>
<gene>
    <name evidence="6" type="ORF">GQF03_18230</name>
</gene>
<sequence length="64" mass="7003">MINYFIIAAVVATALVLLFGVLTFARGGDFNRRYGNKLMRLRIAMQALAVVLIMVGLWIANSGS</sequence>
<proteinExistence type="predicted"/>
<dbReference type="Gene3D" id="6.10.140.1320">
    <property type="match status" value="1"/>
</dbReference>
<evidence type="ECO:0000259" key="5">
    <source>
        <dbReference type="PROSITE" id="PS51503"/>
    </source>
</evidence>
<reference evidence="6 7" key="1">
    <citation type="journal article" date="2014" name="Int. J. Syst. Evol. Microbiol.">
        <title>Sneathiella chungangensis sp. nov., isolated from a marine sand, and emended description of the genus Sneathiella.</title>
        <authorList>
            <person name="Siamphan C."/>
            <person name="Kim H."/>
            <person name="Lee J.S."/>
            <person name="Kim W."/>
        </authorList>
    </citation>
    <scope>NUCLEOTIDE SEQUENCE [LARGE SCALE GENOMIC DNA]</scope>
    <source>
        <strain evidence="6 7">KCTC 32476</strain>
    </source>
</reference>
<evidence type="ECO:0000256" key="2">
    <source>
        <dbReference type="ARBA" id="ARBA00022989"/>
    </source>
</evidence>
<evidence type="ECO:0000256" key="1">
    <source>
        <dbReference type="ARBA" id="ARBA00022692"/>
    </source>
</evidence>
<dbReference type="Pfam" id="PF04588">
    <property type="entry name" value="HIG_1_N"/>
    <property type="match status" value="1"/>
</dbReference>
<keyword evidence="1 4" id="KW-0812">Transmembrane</keyword>
<dbReference type="PROSITE" id="PS51503">
    <property type="entry name" value="HIG1"/>
    <property type="match status" value="1"/>
</dbReference>
<feature type="transmembrane region" description="Helical" evidence="4">
    <location>
        <begin position="39"/>
        <end position="60"/>
    </location>
</feature>